<evidence type="ECO:0000313" key="6">
    <source>
        <dbReference type="EMBL" id="WCG22660.1"/>
    </source>
</evidence>
<protein>
    <recommendedName>
        <fullName evidence="4">Pseudouridine synthase</fullName>
        <ecNumber evidence="4">5.4.99.-</ecNumber>
    </recommendedName>
</protein>
<evidence type="ECO:0000259" key="5">
    <source>
        <dbReference type="Pfam" id="PF00849"/>
    </source>
</evidence>
<proteinExistence type="inferred from homology"/>
<dbReference type="GO" id="GO:0000455">
    <property type="term" value="P:enzyme-directed rRNA pseudouridine synthesis"/>
    <property type="evidence" value="ECO:0007669"/>
    <property type="project" value="TreeGrafter"/>
</dbReference>
<dbReference type="GO" id="GO:0140098">
    <property type="term" value="F:catalytic activity, acting on RNA"/>
    <property type="evidence" value="ECO:0007669"/>
    <property type="project" value="UniProtKB-ARBA"/>
</dbReference>
<comment type="function">
    <text evidence="4">Responsible for synthesis of pseudouridine from uracil.</text>
</comment>
<dbReference type="InterPro" id="IPR020103">
    <property type="entry name" value="PsdUridine_synth_cat_dom_sf"/>
</dbReference>
<dbReference type="Gene3D" id="3.30.2350.10">
    <property type="entry name" value="Pseudouridine synthase"/>
    <property type="match status" value="1"/>
</dbReference>
<name>A0AAE9XL29_9ENTE</name>
<dbReference type="CDD" id="cd02869">
    <property type="entry name" value="PseudoU_synth_RluA_like"/>
    <property type="match status" value="1"/>
</dbReference>
<evidence type="ECO:0000313" key="7">
    <source>
        <dbReference type="Proteomes" id="UP001179600"/>
    </source>
</evidence>
<dbReference type="EC" id="5.4.99.-" evidence="4"/>
<dbReference type="PANTHER" id="PTHR21600">
    <property type="entry name" value="MITOCHONDRIAL RNA PSEUDOURIDINE SYNTHASE"/>
    <property type="match status" value="1"/>
</dbReference>
<dbReference type="SUPFAM" id="SSF55120">
    <property type="entry name" value="Pseudouridine synthase"/>
    <property type="match status" value="1"/>
</dbReference>
<evidence type="ECO:0000256" key="3">
    <source>
        <dbReference type="PIRSR" id="PIRSR606225-1"/>
    </source>
</evidence>
<sequence>MKFSWRYEKEEPRLLKTFLNEQGISRSLLAKIKYQGGWIGVNGVEKTVRYVLSYLDEVTVIIPDEGEHETLLPDVTPIDIIFEDEHYLIVNKPVGVASIPAQYHPNGTMANRVKHYYQSQNYPNQVIHVVTRLDRDTTGLMLFAKHGYAHAMMDKELRAGRVTKKYLALVGDDTDKLLPTGKIDFPIKRVETSIIERTVGEDGLPSLTEYWLKKRTKDKALVEVQLHTGRTHQIRVHFAAIGCPLIGDELYGGRMDCGLERQALHCHHLSFYHPFTKECLNIFQEMPDDMQNVHL</sequence>
<dbReference type="RefSeq" id="WP_222318885.1">
    <property type="nucleotide sequence ID" value="NZ_CP081833.1"/>
</dbReference>
<dbReference type="GO" id="GO:0003723">
    <property type="term" value="F:RNA binding"/>
    <property type="evidence" value="ECO:0007669"/>
    <property type="project" value="InterPro"/>
</dbReference>
<comment type="catalytic activity">
    <reaction evidence="1 4">
        <text>a uridine in RNA = a pseudouridine in RNA</text>
        <dbReference type="Rhea" id="RHEA:48348"/>
        <dbReference type="Rhea" id="RHEA-COMP:12068"/>
        <dbReference type="Rhea" id="RHEA-COMP:12069"/>
        <dbReference type="ChEBI" id="CHEBI:65314"/>
        <dbReference type="ChEBI" id="CHEBI:65315"/>
    </reaction>
</comment>
<feature type="active site" evidence="3">
    <location>
        <position position="134"/>
    </location>
</feature>
<dbReference type="InterPro" id="IPR050188">
    <property type="entry name" value="RluA_PseudoU_synthase"/>
</dbReference>
<comment type="similarity">
    <text evidence="2 4">Belongs to the pseudouridine synthase RluA family.</text>
</comment>
<reference evidence="6" key="1">
    <citation type="submission" date="2023-01" db="EMBL/GenBank/DDBJ databases">
        <title>Oxazolidinone resistance genes in florfenicol resistant enterococci from beef cattle and veal calves at slaughter.</title>
        <authorList>
            <person name="Biggel M."/>
        </authorList>
    </citation>
    <scope>NUCLEOTIDE SEQUENCE</scope>
    <source>
        <strain evidence="6">K204-1</strain>
    </source>
</reference>
<keyword evidence="4" id="KW-0413">Isomerase</keyword>
<dbReference type="Proteomes" id="UP001179600">
    <property type="component" value="Chromosome"/>
</dbReference>
<dbReference type="InterPro" id="IPR006145">
    <property type="entry name" value="PsdUridine_synth_RsuA/RluA"/>
</dbReference>
<dbReference type="AlphaFoldDB" id="A0AAE9XL29"/>
<dbReference type="NCBIfam" id="TIGR00005">
    <property type="entry name" value="rluA_subfam"/>
    <property type="match status" value="1"/>
</dbReference>
<dbReference type="Pfam" id="PF00849">
    <property type="entry name" value="PseudoU_synth_2"/>
    <property type="match status" value="1"/>
</dbReference>
<dbReference type="InterPro" id="IPR006225">
    <property type="entry name" value="PsdUridine_synth_RluC/D"/>
</dbReference>
<accession>A0AAE9XL29</accession>
<dbReference type="InterPro" id="IPR006224">
    <property type="entry name" value="PsdUridine_synth_RluA-like_CS"/>
</dbReference>
<dbReference type="PANTHER" id="PTHR21600:SF35">
    <property type="entry name" value="PSEUDOURIDINE SYNTHASE"/>
    <property type="match status" value="1"/>
</dbReference>
<evidence type="ECO:0000256" key="2">
    <source>
        <dbReference type="ARBA" id="ARBA00010876"/>
    </source>
</evidence>
<gene>
    <name evidence="6" type="ORF">PML95_09790</name>
</gene>
<dbReference type="PROSITE" id="PS01129">
    <property type="entry name" value="PSI_RLU"/>
    <property type="match status" value="1"/>
</dbReference>
<dbReference type="GO" id="GO:0009982">
    <property type="term" value="F:pseudouridine synthase activity"/>
    <property type="evidence" value="ECO:0007669"/>
    <property type="project" value="InterPro"/>
</dbReference>
<feature type="domain" description="Pseudouridine synthase RsuA/RluA-like" evidence="5">
    <location>
        <begin position="86"/>
        <end position="240"/>
    </location>
</feature>
<evidence type="ECO:0000256" key="4">
    <source>
        <dbReference type="RuleBase" id="RU362028"/>
    </source>
</evidence>
<dbReference type="EMBL" id="CP116507">
    <property type="protein sequence ID" value="WCG22660.1"/>
    <property type="molecule type" value="Genomic_DNA"/>
</dbReference>
<organism evidence="6 7">
    <name type="scientific">Vagococcus lutrae</name>
    <dbReference type="NCBI Taxonomy" id="81947"/>
    <lineage>
        <taxon>Bacteria</taxon>
        <taxon>Bacillati</taxon>
        <taxon>Bacillota</taxon>
        <taxon>Bacilli</taxon>
        <taxon>Lactobacillales</taxon>
        <taxon>Enterococcaceae</taxon>
        <taxon>Vagococcus</taxon>
    </lineage>
</organism>
<evidence type="ECO:0000256" key="1">
    <source>
        <dbReference type="ARBA" id="ARBA00000073"/>
    </source>
</evidence>